<gene>
    <name evidence="6" type="ORF">MEBOL_000014</name>
</gene>
<evidence type="ECO:0000256" key="1">
    <source>
        <dbReference type="ARBA" id="ARBA00022670"/>
    </source>
</evidence>
<keyword evidence="1" id="KW-0645">Protease</keyword>
<evidence type="ECO:0000256" key="4">
    <source>
        <dbReference type="SAM" id="MobiDB-lite"/>
    </source>
</evidence>
<feature type="signal peptide" evidence="5">
    <location>
        <begin position="1"/>
        <end position="25"/>
    </location>
</feature>
<feature type="region of interest" description="Disordered" evidence="4">
    <location>
        <begin position="29"/>
        <end position="98"/>
    </location>
</feature>
<dbReference type="GO" id="GO:0006508">
    <property type="term" value="P:proteolysis"/>
    <property type="evidence" value="ECO:0007669"/>
    <property type="project" value="UniProtKB-KW"/>
</dbReference>
<dbReference type="KEGG" id="mbd:MEBOL_000014"/>
<accession>A0A286SGE8</accession>
<evidence type="ECO:0000256" key="3">
    <source>
        <dbReference type="ARBA" id="ARBA00022801"/>
    </source>
</evidence>
<dbReference type="SUPFAM" id="SSF53474">
    <property type="entry name" value="alpha/beta-Hydrolases"/>
    <property type="match status" value="1"/>
</dbReference>
<dbReference type="Proteomes" id="UP000217289">
    <property type="component" value="Chromosome"/>
</dbReference>
<feature type="chain" id="PRO_5012583650" evidence="5">
    <location>
        <begin position="26"/>
        <end position="559"/>
    </location>
</feature>
<evidence type="ECO:0000256" key="2">
    <source>
        <dbReference type="ARBA" id="ARBA00022729"/>
    </source>
</evidence>
<feature type="compositionally biased region" description="Gly residues" evidence="4">
    <location>
        <begin position="84"/>
        <end position="98"/>
    </location>
</feature>
<dbReference type="InterPro" id="IPR008761">
    <property type="entry name" value="Peptidase_S37"/>
</dbReference>
<protein>
    <submittedName>
        <fullName evidence="6">Multidrug transporter</fullName>
    </submittedName>
</protein>
<dbReference type="AlphaFoldDB" id="A0A286SGE8"/>
<organism evidence="6 7">
    <name type="scientific">Melittangium boletus DSM 14713</name>
    <dbReference type="NCBI Taxonomy" id="1294270"/>
    <lineage>
        <taxon>Bacteria</taxon>
        <taxon>Pseudomonadati</taxon>
        <taxon>Myxococcota</taxon>
        <taxon>Myxococcia</taxon>
        <taxon>Myxococcales</taxon>
        <taxon>Cystobacterineae</taxon>
        <taxon>Archangiaceae</taxon>
        <taxon>Melittangium</taxon>
    </lineage>
</organism>
<keyword evidence="7" id="KW-1185">Reference proteome</keyword>
<feature type="region of interest" description="Disordered" evidence="4">
    <location>
        <begin position="536"/>
        <end position="559"/>
    </location>
</feature>
<proteinExistence type="predicted"/>
<dbReference type="GO" id="GO:0008239">
    <property type="term" value="F:dipeptidyl-peptidase activity"/>
    <property type="evidence" value="ECO:0007669"/>
    <property type="project" value="TreeGrafter"/>
</dbReference>
<name>A0A286SGE8_9BACT</name>
<dbReference type="ESTHER" id="9delt-a0a286sge8">
    <property type="family name" value="Peptidase_S37"/>
</dbReference>
<keyword evidence="2 5" id="KW-0732">Signal</keyword>
<sequence>MSSRGRWSRCSFVLISLGVLLVQTACGGDKPTPLPDSGVQGPDSGMKEPSPDPVDSGSPTGDAGIPDAGIPVEDGGQSEDDAGTDGGSGGTDGGGSMCGGATSLYERLASPGDARVVADTTEDILVRLSAIPGLTVEERSSGVSGYRYFLMSYDQPADHHRPECQRFTQRLALWHKSDTAPMVLSTSGYYLSTGRTELMQLLGANQLSIEHRFFPPSIPSPADWSQLTIQQSAADFHRVVQAFKPIYGGRWLSTGASKGGEAVVFFRRFYPQDIDGTVAYVTPIARADDARFPAFQDAVGGAEQAACRERIHTFQRTVLERRPEMLDLLRDYASRTGQTFNQLGLDKALEHAVIETYFAFWQYSDPSECELFLGPEASNQYLLDAMNYFVGLSTFADTGSGSIGRFAAYYYQAAVELGWPRPYEDFLGSLIYFPNTDIAPVYSPPGLPLVFQAQAMQDIQDWVSTQGERLLFIYGELDPWSAAAYSLGNAQDSYVYEVPGGNHGASISQLPEPLRTQAQDTVRRWAGVTTMKRVPTVPRPQYPEFAPHLPPRLRGHQAP</sequence>
<evidence type="ECO:0000256" key="5">
    <source>
        <dbReference type="SAM" id="SignalP"/>
    </source>
</evidence>
<dbReference type="EMBL" id="CP022163">
    <property type="protein sequence ID" value="ATB26586.1"/>
    <property type="molecule type" value="Genomic_DNA"/>
</dbReference>
<dbReference type="PANTHER" id="PTHR11010:SF38">
    <property type="entry name" value="LYSOSOMAL PRO-X CARBOXYPEPTIDASE"/>
    <property type="match status" value="1"/>
</dbReference>
<dbReference type="InterPro" id="IPR029058">
    <property type="entry name" value="AB_hydrolase_fold"/>
</dbReference>
<evidence type="ECO:0000313" key="7">
    <source>
        <dbReference type="Proteomes" id="UP000217289"/>
    </source>
</evidence>
<keyword evidence="3" id="KW-0378">Hydrolase</keyword>
<dbReference type="PANTHER" id="PTHR11010">
    <property type="entry name" value="PROTEASE S28 PRO-X CARBOXYPEPTIDASE-RELATED"/>
    <property type="match status" value="1"/>
</dbReference>
<reference evidence="6 7" key="1">
    <citation type="submission" date="2017-06" db="EMBL/GenBank/DDBJ databases">
        <authorList>
            <person name="Kim H.J."/>
            <person name="Triplett B.A."/>
        </authorList>
    </citation>
    <scope>NUCLEOTIDE SEQUENCE [LARGE SCALE GENOMIC DNA]</scope>
    <source>
        <strain evidence="6 7">DSM 14713</strain>
    </source>
</reference>
<dbReference type="Pfam" id="PF05576">
    <property type="entry name" value="Peptidase_S37"/>
    <property type="match status" value="1"/>
</dbReference>
<dbReference type="Gene3D" id="3.40.50.1820">
    <property type="entry name" value="alpha/beta hydrolase"/>
    <property type="match status" value="2"/>
</dbReference>
<evidence type="ECO:0000313" key="6">
    <source>
        <dbReference type="EMBL" id="ATB26586.1"/>
    </source>
</evidence>